<dbReference type="InterPro" id="IPR016205">
    <property type="entry name" value="Glycerol_DH"/>
</dbReference>
<name>A0ABN6DFR8_ERWRD</name>
<dbReference type="CDD" id="cd08550">
    <property type="entry name" value="GlyDH-like"/>
    <property type="match status" value="1"/>
</dbReference>
<evidence type="ECO:0000256" key="2">
    <source>
        <dbReference type="ARBA" id="ARBA00023002"/>
    </source>
</evidence>
<sequence>MLTITAPTAYLQQPGLRKQAGEHIKPYARELRILTSPRAWQAVNPELSHSLESAGIRWQLEYLDGECTDEAIDRLRDNVVAQGAQGILALGGGRVMDCAKAAADTLDDVVLINFATLAATCAAWSPFAIVYNAQGGHHHGLLVTKKPALVLVDSEVIAHTDVRYLKAGIVDALAKWFELEPYQRQNPGRLGLDLKVSVARQALEVYAQWGSEAVIANQNQQVTPALEKVIEANIVLAGLANSVHDDLPTPGVAHEIHNRLTHEPELHDLLHGEKVGYCLLIQSLLERGQQPDDNLLSLLQQYDSPLTLGALTGDVAARFRQIAHEIHFPAVSLTHLPFTITQEKLEQALVATIE</sequence>
<proteinExistence type="predicted"/>
<dbReference type="PANTHER" id="PTHR43616">
    <property type="entry name" value="GLYCEROL DEHYDROGENASE"/>
    <property type="match status" value="1"/>
</dbReference>
<dbReference type="Proteomes" id="UP000677515">
    <property type="component" value="Chromosome"/>
</dbReference>
<evidence type="ECO:0000259" key="3">
    <source>
        <dbReference type="Pfam" id="PF00465"/>
    </source>
</evidence>
<dbReference type="Gene3D" id="3.40.50.1970">
    <property type="match status" value="1"/>
</dbReference>
<dbReference type="PIRSF" id="PIRSF000112">
    <property type="entry name" value="Glycerol_dehydrogenase"/>
    <property type="match status" value="1"/>
</dbReference>
<keyword evidence="5" id="KW-1185">Reference proteome</keyword>
<feature type="domain" description="Alcohol dehydrogenase iron-type/glycerol dehydrogenase GldA" evidence="3">
    <location>
        <begin position="7"/>
        <end position="153"/>
    </location>
</feature>
<keyword evidence="1" id="KW-0479">Metal-binding</keyword>
<evidence type="ECO:0000256" key="1">
    <source>
        <dbReference type="ARBA" id="ARBA00022723"/>
    </source>
</evidence>
<organism evidence="4 5">
    <name type="scientific">Erwinia rhapontici</name>
    <name type="common">Pectobacterium rhapontici</name>
    <dbReference type="NCBI Taxonomy" id="55212"/>
    <lineage>
        <taxon>Bacteria</taxon>
        <taxon>Pseudomonadati</taxon>
        <taxon>Pseudomonadota</taxon>
        <taxon>Gammaproteobacteria</taxon>
        <taxon>Enterobacterales</taxon>
        <taxon>Erwiniaceae</taxon>
        <taxon>Erwinia</taxon>
    </lineage>
</organism>
<reference evidence="4 5" key="1">
    <citation type="submission" date="2021-01" db="EMBL/GenBank/DDBJ databases">
        <title>Complete genome sequence of Erwinia rhapontici MAFF 311153.</title>
        <authorList>
            <person name="Morohoshi T."/>
            <person name="Someya N."/>
        </authorList>
    </citation>
    <scope>NUCLEOTIDE SEQUENCE [LARGE SCALE GENOMIC DNA]</scope>
    <source>
        <strain evidence="4 5">MAFF 311153</strain>
    </source>
</reference>
<evidence type="ECO:0000313" key="5">
    <source>
        <dbReference type="Proteomes" id="UP000677515"/>
    </source>
</evidence>
<dbReference type="Gene3D" id="1.20.1090.10">
    <property type="entry name" value="Dehydroquinate synthase-like - alpha domain"/>
    <property type="match status" value="1"/>
</dbReference>
<dbReference type="SUPFAM" id="SSF56796">
    <property type="entry name" value="Dehydroquinate synthase-like"/>
    <property type="match status" value="1"/>
</dbReference>
<dbReference type="RefSeq" id="WP_212816123.1">
    <property type="nucleotide sequence ID" value="NZ_AP024329.1"/>
</dbReference>
<protein>
    <submittedName>
        <fullName evidence="4">Glycerol dehydrogenase</fullName>
    </submittedName>
</protein>
<accession>A0ABN6DFR8</accession>
<dbReference type="InterPro" id="IPR001670">
    <property type="entry name" value="ADH_Fe/GldA"/>
</dbReference>
<keyword evidence="2" id="KW-0560">Oxidoreductase</keyword>
<evidence type="ECO:0000313" key="4">
    <source>
        <dbReference type="EMBL" id="BCQ33481.1"/>
    </source>
</evidence>
<dbReference type="Pfam" id="PF00465">
    <property type="entry name" value="Fe-ADH"/>
    <property type="match status" value="1"/>
</dbReference>
<dbReference type="PANTHER" id="PTHR43616:SF3">
    <property type="entry name" value="HYDROXYCARBOXYLATE DEHYDROGENASE A"/>
    <property type="match status" value="1"/>
</dbReference>
<dbReference type="EMBL" id="AP024329">
    <property type="protein sequence ID" value="BCQ33481.1"/>
    <property type="molecule type" value="Genomic_DNA"/>
</dbReference>
<gene>
    <name evidence="4" type="primary">gldA_1</name>
    <name evidence="4" type="ORF">ERHA53_08240</name>
</gene>